<dbReference type="FunFam" id="1.50.10.20:FF:000017">
    <property type="entry name" value="Protein farnesyltransferase subunit beta"/>
    <property type="match status" value="1"/>
</dbReference>
<dbReference type="InterPro" id="IPR001330">
    <property type="entry name" value="Prenyltrans"/>
</dbReference>
<comment type="catalytic activity">
    <reaction evidence="9">
        <text>L-cysteinyl-[protein] + (2E,6E)-farnesyl diphosphate = S-(2E,6E)-farnesyl-L-cysteinyl-[protein] + diphosphate</text>
        <dbReference type="Rhea" id="RHEA:13345"/>
        <dbReference type="Rhea" id="RHEA-COMP:10131"/>
        <dbReference type="Rhea" id="RHEA-COMP:11535"/>
        <dbReference type="ChEBI" id="CHEBI:29950"/>
        <dbReference type="ChEBI" id="CHEBI:33019"/>
        <dbReference type="ChEBI" id="CHEBI:86019"/>
        <dbReference type="ChEBI" id="CHEBI:175763"/>
        <dbReference type="EC" id="2.5.1.58"/>
    </reaction>
</comment>
<dbReference type="Gene3D" id="1.50.10.20">
    <property type="match status" value="1"/>
</dbReference>
<dbReference type="InterPro" id="IPR026872">
    <property type="entry name" value="FTB"/>
</dbReference>
<dbReference type="SUPFAM" id="SSF48239">
    <property type="entry name" value="Terpenoid cyclases/Protein prenyltransferases"/>
    <property type="match status" value="1"/>
</dbReference>
<keyword evidence="6 10" id="KW-0479">Metal-binding</keyword>
<evidence type="ECO:0000256" key="7">
    <source>
        <dbReference type="ARBA" id="ARBA00022737"/>
    </source>
</evidence>
<keyword evidence="4 10" id="KW-0637">Prenyltransferase</keyword>
<sequence length="466" mass="52392">MEELPSFTVSQREQFLVENDVFGIYNYFDASDIFTQKYLCVVKEFRREMNLIDMDVVVPRIEIQRDKQLDYLMKGLRQLGPQFSSLDANRPWLCYWILHSIALLGESVDDELENNAIDFLGRCQGSDGGYGGGPGQLPHLATTYAAVNALVTLGGHKALSSINREKMSCFLRGMKDASGGFRMHDMGEMDVRACYTAISIASILNILDDELTQGLGDYILSCQTYEGGIGGEPGSEAHGGYTYCGLAAMILINEVNRLNLDSLMNWAVHRQGVEMGFQGRTNKLVDGCYTFWQAAPCVLLQRLYSTNDHEVHGSSHISQGTDEDHEEHHAHDEDDLEDNDDDDSDEGNDEDSANGDGIHHTSNYINRRVQPIFDSLGLQRYVLLCSKIPDGGFRDKPRKPRDFYHTCYCLSGLSVAQHAWLKDEDTPPLTRDILGSYSNLLEPVHLLHNIVMDQYNEAIEFFFRAA</sequence>
<feature type="domain" description="Prenyltransferase alpha-alpha toroid" evidence="12">
    <location>
        <begin position="64"/>
        <end position="450"/>
    </location>
</feature>
<keyword evidence="14" id="KW-1185">Reference proteome</keyword>
<evidence type="ECO:0000313" key="13">
    <source>
        <dbReference type="EMBL" id="CAE6204094.1"/>
    </source>
</evidence>
<keyword evidence="8 10" id="KW-0862">Zinc</keyword>
<gene>
    <name evidence="13" type="ORF">AARE701A_LOCUS20032</name>
</gene>
<dbReference type="PANTHER" id="PTHR11774">
    <property type="entry name" value="GERANYLGERANYL TRANSFERASE TYPE BETA SUBUNIT"/>
    <property type="match status" value="1"/>
</dbReference>
<evidence type="ECO:0000256" key="1">
    <source>
        <dbReference type="ARBA" id="ARBA00010497"/>
    </source>
</evidence>
<evidence type="ECO:0000256" key="6">
    <source>
        <dbReference type="ARBA" id="ARBA00022723"/>
    </source>
</evidence>
<organism evidence="13 14">
    <name type="scientific">Arabidopsis arenosa</name>
    <name type="common">Sand rock-cress</name>
    <name type="synonym">Cardaminopsis arenosa</name>
    <dbReference type="NCBI Taxonomy" id="38785"/>
    <lineage>
        <taxon>Eukaryota</taxon>
        <taxon>Viridiplantae</taxon>
        <taxon>Streptophyta</taxon>
        <taxon>Embryophyta</taxon>
        <taxon>Tracheophyta</taxon>
        <taxon>Spermatophyta</taxon>
        <taxon>Magnoliopsida</taxon>
        <taxon>eudicotyledons</taxon>
        <taxon>Gunneridae</taxon>
        <taxon>Pentapetalae</taxon>
        <taxon>rosids</taxon>
        <taxon>malvids</taxon>
        <taxon>Brassicales</taxon>
        <taxon>Brassicaceae</taxon>
        <taxon>Camelineae</taxon>
        <taxon>Arabidopsis</taxon>
    </lineage>
</organism>
<name>A0A8S2AWF4_ARAAE</name>
<dbReference type="GO" id="GO:0008270">
    <property type="term" value="F:zinc ion binding"/>
    <property type="evidence" value="ECO:0007669"/>
    <property type="project" value="UniProtKB-UniRule"/>
</dbReference>
<evidence type="ECO:0000256" key="10">
    <source>
        <dbReference type="RuleBase" id="RU365056"/>
    </source>
</evidence>
<dbReference type="Pfam" id="PF00432">
    <property type="entry name" value="Prenyltrans"/>
    <property type="match status" value="1"/>
</dbReference>
<keyword evidence="5 10" id="KW-0808">Transferase</keyword>
<dbReference type="Proteomes" id="UP000682877">
    <property type="component" value="Chromosome 7"/>
</dbReference>
<dbReference type="EC" id="2.5.1.58" evidence="2 10"/>
<dbReference type="GO" id="GO:0097354">
    <property type="term" value="P:prenylation"/>
    <property type="evidence" value="ECO:0007669"/>
    <property type="project" value="UniProtKB-UniRule"/>
</dbReference>
<evidence type="ECO:0000256" key="2">
    <source>
        <dbReference type="ARBA" id="ARBA00012702"/>
    </source>
</evidence>
<comment type="subunit">
    <text evidence="10">Heterodimer of FTA and FTB.</text>
</comment>
<evidence type="ECO:0000256" key="3">
    <source>
        <dbReference type="ARBA" id="ARBA00015798"/>
    </source>
</evidence>
<feature type="compositionally biased region" description="Acidic residues" evidence="11">
    <location>
        <begin position="333"/>
        <end position="353"/>
    </location>
</feature>
<dbReference type="PANTHER" id="PTHR11774:SF6">
    <property type="entry name" value="PROTEIN FARNESYLTRANSFERASE SUBUNIT BETA"/>
    <property type="match status" value="1"/>
</dbReference>
<evidence type="ECO:0000259" key="12">
    <source>
        <dbReference type="Pfam" id="PF00432"/>
    </source>
</evidence>
<evidence type="ECO:0000256" key="4">
    <source>
        <dbReference type="ARBA" id="ARBA00022602"/>
    </source>
</evidence>
<accession>A0A8S2AWF4</accession>
<evidence type="ECO:0000256" key="9">
    <source>
        <dbReference type="ARBA" id="ARBA00050225"/>
    </source>
</evidence>
<evidence type="ECO:0000313" key="14">
    <source>
        <dbReference type="Proteomes" id="UP000682877"/>
    </source>
</evidence>
<evidence type="ECO:0000256" key="11">
    <source>
        <dbReference type="SAM" id="MobiDB-lite"/>
    </source>
</evidence>
<comment type="cofactor">
    <cofactor evidence="10">
        <name>Zn(2+)</name>
        <dbReference type="ChEBI" id="CHEBI:29105"/>
    </cofactor>
    <text evidence="10">Binds 1 zinc ion per subunit.</text>
</comment>
<feature type="region of interest" description="Disordered" evidence="11">
    <location>
        <begin position="310"/>
        <end position="361"/>
    </location>
</feature>
<dbReference type="GO" id="GO:0004660">
    <property type="term" value="F:protein farnesyltransferase activity"/>
    <property type="evidence" value="ECO:0007669"/>
    <property type="project" value="UniProtKB-UniRule"/>
</dbReference>
<evidence type="ECO:0000256" key="5">
    <source>
        <dbReference type="ARBA" id="ARBA00022679"/>
    </source>
</evidence>
<reference evidence="13" key="1">
    <citation type="submission" date="2021-01" db="EMBL/GenBank/DDBJ databases">
        <authorList>
            <person name="Bezrukov I."/>
        </authorList>
    </citation>
    <scope>NUCLEOTIDE SEQUENCE</scope>
</reference>
<protein>
    <recommendedName>
        <fullName evidence="3 10">Protein farnesyltransferase subunit beta</fullName>
        <shortName evidence="10">FTase-beta</shortName>
        <ecNumber evidence="2 10">2.5.1.58</ecNumber>
    </recommendedName>
</protein>
<dbReference type="EMBL" id="LR999457">
    <property type="protein sequence ID" value="CAE6204094.1"/>
    <property type="molecule type" value="Genomic_DNA"/>
</dbReference>
<comment type="similarity">
    <text evidence="1 10">Belongs to the protein prenyltransferase subunit beta family.</text>
</comment>
<dbReference type="CDD" id="cd02893">
    <property type="entry name" value="FTase"/>
    <property type="match status" value="1"/>
</dbReference>
<dbReference type="AlphaFoldDB" id="A0A8S2AWF4"/>
<keyword evidence="7" id="KW-0677">Repeat</keyword>
<evidence type="ECO:0000256" key="8">
    <source>
        <dbReference type="ARBA" id="ARBA00022833"/>
    </source>
</evidence>
<dbReference type="InterPro" id="IPR008930">
    <property type="entry name" value="Terpenoid_cyclase/PrenylTrfase"/>
</dbReference>
<dbReference type="GO" id="GO:0005965">
    <property type="term" value="C:protein farnesyltransferase complex"/>
    <property type="evidence" value="ECO:0007669"/>
    <property type="project" value="UniProtKB-UniRule"/>
</dbReference>
<proteinExistence type="inferred from homology"/>
<dbReference type="InterPro" id="IPR045089">
    <property type="entry name" value="PGGT1B-like"/>
</dbReference>
<comment type="function">
    <text evidence="10">Catalyzes the transfer of a farnesyl moiety from farnesyl diphosphate to a cysteine at the fourth position from the C-terminus of several proteins. The beta subunit is responsible for peptide-binding.</text>
</comment>